<feature type="transmembrane region" description="Helical" evidence="1">
    <location>
        <begin position="80"/>
        <end position="106"/>
    </location>
</feature>
<dbReference type="OrthoDB" id="6402970at2"/>
<reference evidence="2 3" key="1">
    <citation type="submission" date="2018-11" db="EMBL/GenBank/DDBJ databases">
        <title>Genomic Encyclopedia of Type Strains, Phase IV (KMG-IV): sequencing the most valuable type-strain genomes for metagenomic binning, comparative biology and taxonomic classification.</title>
        <authorList>
            <person name="Goeker M."/>
        </authorList>
    </citation>
    <scope>NUCLEOTIDE SEQUENCE [LARGE SCALE GENOMIC DNA]</scope>
    <source>
        <strain evidence="2 3">DSM 100316</strain>
    </source>
</reference>
<protein>
    <submittedName>
        <fullName evidence="2">Uncharacterized protein</fullName>
    </submittedName>
</protein>
<evidence type="ECO:0000313" key="3">
    <source>
        <dbReference type="Proteomes" id="UP000275394"/>
    </source>
</evidence>
<name>A0A3N2DNE8_9GAMM</name>
<keyword evidence="3" id="KW-1185">Reference proteome</keyword>
<keyword evidence="1" id="KW-1133">Transmembrane helix</keyword>
<dbReference type="EMBL" id="RKHR01000004">
    <property type="protein sequence ID" value="ROS01336.1"/>
    <property type="molecule type" value="Genomic_DNA"/>
</dbReference>
<comment type="caution">
    <text evidence="2">The sequence shown here is derived from an EMBL/GenBank/DDBJ whole genome shotgun (WGS) entry which is preliminary data.</text>
</comment>
<proteinExistence type="predicted"/>
<organism evidence="2 3">
    <name type="scientific">Sinobacterium caligoides</name>
    <dbReference type="NCBI Taxonomy" id="933926"/>
    <lineage>
        <taxon>Bacteria</taxon>
        <taxon>Pseudomonadati</taxon>
        <taxon>Pseudomonadota</taxon>
        <taxon>Gammaproteobacteria</taxon>
        <taxon>Cellvibrionales</taxon>
        <taxon>Spongiibacteraceae</taxon>
        <taxon>Sinobacterium</taxon>
    </lineage>
</organism>
<feature type="transmembrane region" description="Helical" evidence="1">
    <location>
        <begin position="12"/>
        <end position="31"/>
    </location>
</feature>
<dbReference type="AlphaFoldDB" id="A0A3N2DNE8"/>
<keyword evidence="1" id="KW-0472">Membrane</keyword>
<gene>
    <name evidence="2" type="ORF">EDC56_1771</name>
</gene>
<evidence type="ECO:0000313" key="2">
    <source>
        <dbReference type="EMBL" id="ROS01336.1"/>
    </source>
</evidence>
<dbReference type="RefSeq" id="WP_123712139.1">
    <property type="nucleotide sequence ID" value="NZ_RKHR01000004.1"/>
</dbReference>
<evidence type="ECO:0000256" key="1">
    <source>
        <dbReference type="SAM" id="Phobius"/>
    </source>
</evidence>
<accession>A0A3N2DNE8</accession>
<dbReference type="Proteomes" id="UP000275394">
    <property type="component" value="Unassembled WGS sequence"/>
</dbReference>
<sequence length="114" mass="12800">MNWNLLKKVSAIFLVALIVAVGANIFIFLAVEYGRKGTEFVGCYAYDAMLVGFKCKGFTGSSVVTAWLNWPLWLVFTPMFALFSLRAFLMAILVWAPLVVFVVSVIKLRRQENA</sequence>
<keyword evidence="1" id="KW-0812">Transmembrane</keyword>